<dbReference type="Proteomes" id="UP000719267">
    <property type="component" value="Unassembled WGS sequence"/>
</dbReference>
<dbReference type="GO" id="GO:0051301">
    <property type="term" value="P:cell division"/>
    <property type="evidence" value="ECO:0007669"/>
    <property type="project" value="UniProtKB-KW"/>
</dbReference>
<feature type="compositionally biased region" description="Low complexity" evidence="6">
    <location>
        <begin position="542"/>
        <end position="551"/>
    </location>
</feature>
<dbReference type="Pfam" id="PF12327">
    <property type="entry name" value="FtsZ_C"/>
    <property type="match status" value="1"/>
</dbReference>
<dbReference type="InterPro" id="IPR020805">
    <property type="entry name" value="Cell_div_FtsZ_CS"/>
</dbReference>
<dbReference type="InterPro" id="IPR045061">
    <property type="entry name" value="FtsZ/CetZ"/>
</dbReference>
<accession>A0ABS6W449</accession>
<evidence type="ECO:0000256" key="3">
    <source>
        <dbReference type="HAMAP-Rule" id="MF_00909"/>
    </source>
</evidence>
<proteinExistence type="inferred from homology"/>
<keyword evidence="3 5" id="KW-0717">Septation</keyword>
<dbReference type="InterPro" id="IPR024757">
    <property type="entry name" value="FtsZ_C"/>
</dbReference>
<feature type="binding site" evidence="3">
    <location>
        <begin position="27"/>
        <end position="31"/>
    </location>
    <ligand>
        <name>GTP</name>
        <dbReference type="ChEBI" id="CHEBI:37565"/>
    </ligand>
</feature>
<comment type="function">
    <text evidence="3 5">Essential cell division protein that forms a contractile ring structure (Z ring) at the future cell division site. The regulation of the ring assembly controls the timing and the location of cell division. One of the functions of the FtsZ ring is to recruit other cell division proteins to the septum to produce a new cell wall between the dividing cells. Binds GTP and shows GTPase activity.</text>
</comment>
<dbReference type="PANTHER" id="PTHR30314">
    <property type="entry name" value="CELL DIVISION PROTEIN FTSZ-RELATED"/>
    <property type="match status" value="1"/>
</dbReference>
<feature type="binding site" evidence="3">
    <location>
        <begin position="115"/>
        <end position="117"/>
    </location>
    <ligand>
        <name>GTP</name>
        <dbReference type="ChEBI" id="CHEBI:37565"/>
    </ligand>
</feature>
<name>A0ABS6W449_9FLAO</name>
<evidence type="ECO:0000259" key="7">
    <source>
        <dbReference type="SMART" id="SM00864"/>
    </source>
</evidence>
<dbReference type="SMART" id="SM00865">
    <property type="entry name" value="Tubulin_C"/>
    <property type="match status" value="1"/>
</dbReference>
<evidence type="ECO:0000256" key="1">
    <source>
        <dbReference type="ARBA" id="ARBA00022741"/>
    </source>
</evidence>
<dbReference type="HAMAP" id="MF_00909">
    <property type="entry name" value="FtsZ"/>
    <property type="match status" value="1"/>
</dbReference>
<evidence type="ECO:0000256" key="6">
    <source>
        <dbReference type="SAM" id="MobiDB-lite"/>
    </source>
</evidence>
<dbReference type="InterPro" id="IPR000158">
    <property type="entry name" value="Cell_div_FtsZ"/>
</dbReference>
<keyword evidence="10" id="KW-1185">Reference proteome</keyword>
<feature type="binding site" evidence="3">
    <location>
        <position position="146"/>
    </location>
    <ligand>
        <name>GTP</name>
        <dbReference type="ChEBI" id="CHEBI:37565"/>
    </ligand>
</feature>
<feature type="domain" description="Tubulin/FtsZ GTPase" evidence="7">
    <location>
        <begin position="19"/>
        <end position="211"/>
    </location>
</feature>
<keyword evidence="1 3" id="KW-0547">Nucleotide-binding</keyword>
<keyword evidence="2 3" id="KW-0342">GTP-binding</keyword>
<dbReference type="InterPro" id="IPR018316">
    <property type="entry name" value="Tubulin/FtsZ_2-layer-sand-dom"/>
</dbReference>
<dbReference type="SMART" id="SM00864">
    <property type="entry name" value="Tubulin"/>
    <property type="match status" value="1"/>
</dbReference>
<keyword evidence="3 5" id="KW-0132">Cell division</keyword>
<feature type="binding site" evidence="3">
    <location>
        <position position="193"/>
    </location>
    <ligand>
        <name>GTP</name>
        <dbReference type="ChEBI" id="CHEBI:37565"/>
    </ligand>
</feature>
<dbReference type="InterPro" id="IPR003008">
    <property type="entry name" value="Tubulin_FtsZ_GTPase"/>
</dbReference>
<feature type="region of interest" description="Disordered" evidence="6">
    <location>
        <begin position="631"/>
        <end position="661"/>
    </location>
</feature>
<evidence type="ECO:0000256" key="2">
    <source>
        <dbReference type="ARBA" id="ARBA00023134"/>
    </source>
</evidence>
<comment type="subcellular location">
    <subcellularLocation>
        <location evidence="3">Cytoplasm</location>
    </subcellularLocation>
    <text evidence="3">Assembles at midcell at the inner surface of the cytoplasmic membrane.</text>
</comment>
<feature type="domain" description="Tubulin/FtsZ 2-layer sandwich" evidence="8">
    <location>
        <begin position="214"/>
        <end position="332"/>
    </location>
</feature>
<gene>
    <name evidence="3 9" type="primary">ftsZ</name>
    <name evidence="9" type="ORF">KW502_12595</name>
</gene>
<dbReference type="EMBL" id="JAHWDF010000015">
    <property type="protein sequence ID" value="MBW2962630.1"/>
    <property type="molecule type" value="Genomic_DNA"/>
</dbReference>
<dbReference type="Pfam" id="PF00091">
    <property type="entry name" value="Tubulin"/>
    <property type="match status" value="1"/>
</dbReference>
<evidence type="ECO:0000256" key="5">
    <source>
        <dbReference type="RuleBase" id="RU000631"/>
    </source>
</evidence>
<feature type="region of interest" description="Disordered" evidence="6">
    <location>
        <begin position="511"/>
        <end position="593"/>
    </location>
</feature>
<keyword evidence="3 5" id="KW-0131">Cell cycle</keyword>
<evidence type="ECO:0000256" key="4">
    <source>
        <dbReference type="NCBIfam" id="TIGR00065"/>
    </source>
</evidence>
<feature type="compositionally biased region" description="Basic and acidic residues" evidence="6">
    <location>
        <begin position="558"/>
        <end position="571"/>
    </location>
</feature>
<reference evidence="9 10" key="1">
    <citation type="submission" date="2021-07" db="EMBL/GenBank/DDBJ databases">
        <title>Mesonia aestuariivivens sp. nov., isolated from a tidal flat.</title>
        <authorList>
            <person name="Kim Y.-O."/>
            <person name="Yoon J.-H."/>
        </authorList>
    </citation>
    <scope>NUCLEOTIDE SEQUENCE [LARGE SCALE GENOMIC DNA]</scope>
    <source>
        <strain evidence="9 10">JHPTF-M18</strain>
    </source>
</reference>
<dbReference type="PROSITE" id="PS01135">
    <property type="entry name" value="FTSZ_2"/>
    <property type="match status" value="1"/>
</dbReference>
<sequence>MSSTEFDISFDLPKNQSNVIKVIGVGGGGSNAINHMFHQGINGVDFVVCNTDSQALENSPVPIKVQLGVNLTEGLGAGANPEIGEKAALESFDDLKTLLDKNTKMVFITAGMGGGTGTGAAPIIAKQAKDMDILTVGIVTIPFQFEGKMRNEQAQLGVERLRKNVDSLIVINNNKLRDVYGNLGFKAGFSKADEVLATASRGIAEVITHHYTQNIDLRDAKTVLSNSGTAIMGSATASGSNRAQEAIAKALDSPLLNDNKISGAKNVLLLIVSGSEEITIDEIGEINDHIQGEAGHSANIIMGVGDDESLEESISVTIIATGFDLEQQNVIVNTETKKIIHTLEDEQKAVHNLTPNQTTPRQHTPLQNKTAAQNKIVHTLEEEVEEKPTPKPSTPRNEMDLIPTSELIKNIDVSYEDISYHEEDFVIIDADQEINDFEVNEPQEISPQVEDEDQTSMFTFDFPLNDDKSEDHSNEIDTEVKNQAEEDEHKVYFSLEEEEVETKNAKVNSEIEIGSSVQHQNGEKRYSLEDYMELEERMESAKPTSKSTTPSQANPSPKVEEFKVEKREIQQEQKQAPQEQDSEEIDPFENPISEDLIARAAERRARMKNFNYKFRNNNNIDEIEKQPAYKRAGIDINNNQSPTNEKISRTSLGKDNNDEVTFRTNNSFLHDNVD</sequence>
<evidence type="ECO:0000313" key="10">
    <source>
        <dbReference type="Proteomes" id="UP000719267"/>
    </source>
</evidence>
<feature type="compositionally biased region" description="Basic and acidic residues" evidence="6">
    <location>
        <begin position="521"/>
        <end position="540"/>
    </location>
</feature>
<protein>
    <recommendedName>
        <fullName evidence="3 4">Cell division protein FtsZ</fullName>
    </recommendedName>
</protein>
<evidence type="ECO:0000313" key="9">
    <source>
        <dbReference type="EMBL" id="MBW2962630.1"/>
    </source>
</evidence>
<comment type="similarity">
    <text evidence="3 5">Belongs to the FtsZ family.</text>
</comment>
<comment type="caution">
    <text evidence="9">The sequence shown here is derived from an EMBL/GenBank/DDBJ whole genome shotgun (WGS) entry which is preliminary data.</text>
</comment>
<feature type="compositionally biased region" description="Polar residues" evidence="6">
    <location>
        <begin position="636"/>
        <end position="654"/>
    </location>
</feature>
<dbReference type="CDD" id="cd02201">
    <property type="entry name" value="FtsZ_type1"/>
    <property type="match status" value="1"/>
</dbReference>
<feature type="binding site" evidence="3">
    <location>
        <position position="150"/>
    </location>
    <ligand>
        <name>GTP</name>
        <dbReference type="ChEBI" id="CHEBI:37565"/>
    </ligand>
</feature>
<dbReference type="PROSITE" id="PS01134">
    <property type="entry name" value="FTSZ_1"/>
    <property type="match status" value="1"/>
</dbReference>
<dbReference type="RefSeq" id="WP_219040913.1">
    <property type="nucleotide sequence ID" value="NZ_JAHWDF010000015.1"/>
</dbReference>
<evidence type="ECO:0000259" key="8">
    <source>
        <dbReference type="SMART" id="SM00865"/>
    </source>
</evidence>
<organism evidence="9 10">
    <name type="scientific">Mesonia aestuariivivens</name>
    <dbReference type="NCBI Taxonomy" id="2796128"/>
    <lineage>
        <taxon>Bacteria</taxon>
        <taxon>Pseudomonadati</taxon>
        <taxon>Bacteroidota</taxon>
        <taxon>Flavobacteriia</taxon>
        <taxon>Flavobacteriales</taxon>
        <taxon>Flavobacteriaceae</taxon>
        <taxon>Mesonia</taxon>
    </lineage>
</organism>
<dbReference type="PANTHER" id="PTHR30314:SF3">
    <property type="entry name" value="MITOCHONDRIAL DIVISION PROTEIN FSZA"/>
    <property type="match status" value="1"/>
</dbReference>
<keyword evidence="3" id="KW-0963">Cytoplasm</keyword>
<dbReference type="NCBIfam" id="TIGR00065">
    <property type="entry name" value="ftsZ"/>
    <property type="match status" value="1"/>
</dbReference>
<comment type="subunit">
    <text evidence="3">Homodimer. Polymerizes to form a dynamic ring structure in a strictly GTP-dependent manner. Interacts directly with several other division proteins.</text>
</comment>